<proteinExistence type="predicted"/>
<evidence type="ECO:0000313" key="2">
    <source>
        <dbReference type="EMBL" id="PUZ69869.1"/>
    </source>
</evidence>
<dbReference type="Gramene" id="PUZ69869">
    <property type="protein sequence ID" value="PUZ69869"/>
    <property type="gene ID" value="GQ55_2G159000"/>
</dbReference>
<evidence type="ECO:0000256" key="1">
    <source>
        <dbReference type="SAM" id="MobiDB-lite"/>
    </source>
</evidence>
<feature type="region of interest" description="Disordered" evidence="1">
    <location>
        <begin position="307"/>
        <end position="330"/>
    </location>
</feature>
<organism evidence="2 3">
    <name type="scientific">Panicum hallii var. hallii</name>
    <dbReference type="NCBI Taxonomy" id="1504633"/>
    <lineage>
        <taxon>Eukaryota</taxon>
        <taxon>Viridiplantae</taxon>
        <taxon>Streptophyta</taxon>
        <taxon>Embryophyta</taxon>
        <taxon>Tracheophyta</taxon>
        <taxon>Spermatophyta</taxon>
        <taxon>Magnoliopsida</taxon>
        <taxon>Liliopsida</taxon>
        <taxon>Poales</taxon>
        <taxon>Poaceae</taxon>
        <taxon>PACMAD clade</taxon>
        <taxon>Panicoideae</taxon>
        <taxon>Panicodae</taxon>
        <taxon>Paniceae</taxon>
        <taxon>Panicinae</taxon>
        <taxon>Panicum</taxon>
        <taxon>Panicum sect. Panicum</taxon>
    </lineage>
</organism>
<accession>A0A2T7EPW7</accession>
<sequence>MHPVRRKRRLEVDEEYEEFDDDTDDMSEDEDFEEFFGNGRGSQRDEQSNIQMLDDDALFGLMKKLVVYLDFLVLGPQEQLPSTLPRIRVWKQDMIKEFSELGCVEGHIFGKRRILSFKSTCYSRRVAGRTPSPACDANVLNFKNELLQRVPGTFSPQSLDDITALYTKHAAAAPNELSPDFAQSIIVDVIDYFYQRAQREKSNENMQSMNNGEATCSGPSNNVAAENNNADNNGQYFDEPIDNVVADVHSPVQVREDILPDVLVSTPIVQSMEVGQGMSGDTEIVPSSGGHTQSGQACTGETEEVASSSPDVSNQLKLSQGCSQGKKRSVSDSLSDVLGNNVATQTRSCQNSLSPSVPLTEVDITDNLEAILRKKRVKRLAIRSKKSLLGLRTQNNVINCSIPTTDNMEPIVGVEESCSEANDANLLSSDAADIDDRAHFKVVANKKLKDRLSKTVNDTVFESTSILSKTNDVHGVVTDGSGLKGSSDNFREGFVTKSRNLLSEASDKSSVKADAPLPSQGSPLKSASFDYLLNKDISTHSSRDLQPSTDHTVNNQMLHCKLNRADIIKLWDTTIPSFSFGAEFVRFFSLGSLLFC</sequence>
<dbReference type="AlphaFoldDB" id="A0A2T7EPW7"/>
<dbReference type="OrthoDB" id="679318at2759"/>
<protein>
    <submittedName>
        <fullName evidence="2">Uncharacterized protein</fullName>
    </submittedName>
</protein>
<reference evidence="2 3" key="1">
    <citation type="submission" date="2018-04" db="EMBL/GenBank/DDBJ databases">
        <title>WGS assembly of Panicum hallii var. hallii HAL2.</title>
        <authorList>
            <person name="Lovell J."/>
            <person name="Jenkins J."/>
            <person name="Lowry D."/>
            <person name="Mamidi S."/>
            <person name="Sreedasyam A."/>
            <person name="Weng X."/>
            <person name="Barry K."/>
            <person name="Bonette J."/>
            <person name="Campitelli B."/>
            <person name="Daum C."/>
            <person name="Gordon S."/>
            <person name="Gould B."/>
            <person name="Lipzen A."/>
            <person name="MacQueen A."/>
            <person name="Palacio-Mejia J."/>
            <person name="Plott C."/>
            <person name="Shakirov E."/>
            <person name="Shu S."/>
            <person name="Yoshinaga Y."/>
            <person name="Zane M."/>
            <person name="Rokhsar D."/>
            <person name="Grimwood J."/>
            <person name="Schmutz J."/>
            <person name="Juenger T."/>
        </authorList>
    </citation>
    <scope>NUCLEOTIDE SEQUENCE [LARGE SCALE GENOMIC DNA]</scope>
    <source>
        <strain evidence="3">cv. HAL2</strain>
    </source>
</reference>
<keyword evidence="3" id="KW-1185">Reference proteome</keyword>
<gene>
    <name evidence="2" type="ORF">GQ55_2G159000</name>
</gene>
<dbReference type="Proteomes" id="UP000244336">
    <property type="component" value="Chromosome 2"/>
</dbReference>
<evidence type="ECO:0000313" key="3">
    <source>
        <dbReference type="Proteomes" id="UP000244336"/>
    </source>
</evidence>
<feature type="compositionally biased region" description="Polar residues" evidence="1">
    <location>
        <begin position="307"/>
        <end position="323"/>
    </location>
</feature>
<name>A0A2T7EPW7_9POAL</name>
<feature type="region of interest" description="Disordered" evidence="1">
    <location>
        <begin position="1"/>
        <end position="28"/>
    </location>
</feature>
<feature type="compositionally biased region" description="Acidic residues" evidence="1">
    <location>
        <begin position="12"/>
        <end position="28"/>
    </location>
</feature>
<dbReference type="EMBL" id="CM009750">
    <property type="protein sequence ID" value="PUZ69869.1"/>
    <property type="molecule type" value="Genomic_DNA"/>
</dbReference>